<comment type="caution">
    <text evidence="2">The sequence shown here is derived from an EMBL/GenBank/DDBJ whole genome shotgun (WGS) entry which is preliminary data.</text>
</comment>
<name>A0A364NBA7_STELY</name>
<dbReference type="Proteomes" id="UP000249619">
    <property type="component" value="Unassembled WGS sequence"/>
</dbReference>
<keyword evidence="3" id="KW-1185">Reference proteome</keyword>
<evidence type="ECO:0000313" key="3">
    <source>
        <dbReference type="Proteomes" id="UP000249619"/>
    </source>
</evidence>
<accession>A0A364NBA7</accession>
<evidence type="ECO:0000256" key="1">
    <source>
        <dbReference type="SAM" id="MobiDB-lite"/>
    </source>
</evidence>
<organism evidence="2 3">
    <name type="scientific">Stemphylium lycopersici</name>
    <name type="common">Tomato gray leaf spot disease fungus</name>
    <name type="synonym">Thyrospora lycopersici</name>
    <dbReference type="NCBI Taxonomy" id="183478"/>
    <lineage>
        <taxon>Eukaryota</taxon>
        <taxon>Fungi</taxon>
        <taxon>Dikarya</taxon>
        <taxon>Ascomycota</taxon>
        <taxon>Pezizomycotina</taxon>
        <taxon>Dothideomycetes</taxon>
        <taxon>Pleosporomycetidae</taxon>
        <taxon>Pleosporales</taxon>
        <taxon>Pleosporineae</taxon>
        <taxon>Pleosporaceae</taxon>
        <taxon>Stemphylium</taxon>
    </lineage>
</organism>
<protein>
    <submittedName>
        <fullName evidence="2">Uncharacterized protein</fullName>
    </submittedName>
</protein>
<proteinExistence type="predicted"/>
<reference evidence="3" key="1">
    <citation type="submission" date="2018-05" db="EMBL/GenBank/DDBJ databases">
        <title>Draft genome sequence of Stemphylium lycopersici strain CIDEFI 213.</title>
        <authorList>
            <person name="Medina R."/>
            <person name="Franco M.E.E."/>
            <person name="Lucentini C.G."/>
            <person name="Saparrat M.C.N."/>
            <person name="Balatti P.A."/>
        </authorList>
    </citation>
    <scope>NUCLEOTIDE SEQUENCE [LARGE SCALE GENOMIC DNA]</scope>
    <source>
        <strain evidence="3">CIDEFI 213</strain>
    </source>
</reference>
<feature type="region of interest" description="Disordered" evidence="1">
    <location>
        <begin position="1"/>
        <end position="24"/>
    </location>
</feature>
<dbReference type="AlphaFoldDB" id="A0A364NBA7"/>
<feature type="compositionally biased region" description="Low complexity" evidence="1">
    <location>
        <begin position="1"/>
        <end position="17"/>
    </location>
</feature>
<sequence>MEADMSGNSNTSQNGSTEVSRSETPLNASVQTFAPGQALQISSSSAIVTNGINGTHSHPASASANPTLQTTLRTLPTTISITTERTSPAADPTRPLFLTPILTSPITPQVWTTTILAYIRSLTFTLASTTDIYYFTAILRSPIPDFPPLFLASNITTLSLPGFHWFSGISLNRVSNPYLTLSTHLPSLSHLSFTLHSASVTTSVWGERQMVEMERADPTRARARKTLRVAAVCETYDLKALFLCTALQKVRVVYVRSETVEGFTVVGEPEGVVREVGEWVREGFRGLGRVVEVKVVREG</sequence>
<dbReference type="EMBL" id="QGDH01000020">
    <property type="protein sequence ID" value="RAR14599.1"/>
    <property type="molecule type" value="Genomic_DNA"/>
</dbReference>
<dbReference type="OrthoDB" id="3794650at2759"/>
<gene>
    <name evidence="2" type="ORF">DDE83_001998</name>
</gene>
<evidence type="ECO:0000313" key="2">
    <source>
        <dbReference type="EMBL" id="RAR14599.1"/>
    </source>
</evidence>